<evidence type="ECO:0000256" key="4">
    <source>
        <dbReference type="ARBA" id="ARBA00022519"/>
    </source>
</evidence>
<comment type="subcellular location">
    <subcellularLocation>
        <location evidence="1">Cell inner membrane</location>
        <topology evidence="1">Multi-pass membrane protein</topology>
    </subcellularLocation>
</comment>
<reference evidence="10" key="1">
    <citation type="submission" date="2020-04" db="EMBL/GenBank/DDBJ databases">
        <title>Nitratireductor sp. nov. isolated from mangrove soil.</title>
        <authorList>
            <person name="Ye Y."/>
        </authorList>
    </citation>
    <scope>NUCLEOTIDE SEQUENCE</scope>
    <source>
        <strain evidence="10">SY7</strain>
    </source>
</reference>
<feature type="transmembrane region" description="Helical" evidence="8">
    <location>
        <begin position="51"/>
        <end position="73"/>
    </location>
</feature>
<feature type="transmembrane region" description="Helical" evidence="8">
    <location>
        <begin position="21"/>
        <end position="39"/>
    </location>
</feature>
<evidence type="ECO:0000256" key="6">
    <source>
        <dbReference type="ARBA" id="ARBA00022989"/>
    </source>
</evidence>
<keyword evidence="4" id="KW-0997">Cell inner membrane</keyword>
<feature type="transmembrane region" description="Helical" evidence="8">
    <location>
        <begin position="347"/>
        <end position="367"/>
    </location>
</feature>
<dbReference type="KEGG" id="niy:FQ775_16970"/>
<dbReference type="RefSeq" id="WP_146300573.1">
    <property type="nucleotide sequence ID" value="NZ_CP042301.2"/>
</dbReference>
<feature type="transmembrane region" description="Helical" evidence="8">
    <location>
        <begin position="306"/>
        <end position="327"/>
    </location>
</feature>
<evidence type="ECO:0000256" key="3">
    <source>
        <dbReference type="ARBA" id="ARBA00022475"/>
    </source>
</evidence>
<dbReference type="OrthoDB" id="9150135at2"/>
<keyword evidence="6 8" id="KW-1133">Transmembrane helix</keyword>
<evidence type="ECO:0000313" key="10">
    <source>
        <dbReference type="EMBL" id="QDZ01932.1"/>
    </source>
</evidence>
<dbReference type="GO" id="GO:0015528">
    <property type="term" value="F:lactose:proton symporter activity"/>
    <property type="evidence" value="ECO:0007669"/>
    <property type="project" value="TreeGrafter"/>
</dbReference>
<dbReference type="PIRSF" id="PIRSF004925">
    <property type="entry name" value="HcaT"/>
    <property type="match status" value="1"/>
</dbReference>
<dbReference type="Gene3D" id="1.20.1250.20">
    <property type="entry name" value="MFS general substrate transporter like domains"/>
    <property type="match status" value="2"/>
</dbReference>
<evidence type="ECO:0000256" key="5">
    <source>
        <dbReference type="ARBA" id="ARBA00022692"/>
    </source>
</evidence>
<feature type="domain" description="Major facilitator superfamily associated" evidence="9">
    <location>
        <begin position="26"/>
        <end position="370"/>
    </location>
</feature>
<keyword evidence="2" id="KW-0813">Transport</keyword>
<dbReference type="AlphaFoldDB" id="A0A5B8L2I1"/>
<evidence type="ECO:0000256" key="7">
    <source>
        <dbReference type="ARBA" id="ARBA00023136"/>
    </source>
</evidence>
<sequence length="402" mass="42265">MASTPDPVSDRPAHFELRMGVLFAAIFVPMGIHLPYFPLWLEAQALSAPEIALILSAPMFVRVAAIPIVSTLADRAHDRIHVMIGLGIASLCVVLGYFLTAGAAAILAVSIVLAIVWSPTSTLADSLATSGVRRFGSDYARMRVWGSISFLLANLGGGFILARVAADAVIWLLAAGMVLVVAAAIVAPRLGRPRRPSQLSASELPGAGRVLSNPYFLFIAAGCGLVTASHGLLYAFASIYWKSLGIGAEMVGLLWGWSVIAEVMLFAAFRPVFGSLSAPLVLTIAATIAVLRWLAMPFIWPTGLGLAGFFAIQTLHAFSVGLTMLGLQKMIAEVVPEERMGSAQGSAAFISGAGLAMITLLSGPLYDAFAVDGFLFMAAAAAVAILCALLAWRSAPERGLRR</sequence>
<protein>
    <submittedName>
        <fullName evidence="10">MFS transporter</fullName>
    </submittedName>
</protein>
<evidence type="ECO:0000256" key="8">
    <source>
        <dbReference type="SAM" id="Phobius"/>
    </source>
</evidence>
<feature type="transmembrane region" description="Helical" evidence="8">
    <location>
        <begin position="280"/>
        <end position="300"/>
    </location>
</feature>
<feature type="transmembrane region" description="Helical" evidence="8">
    <location>
        <begin position="144"/>
        <end position="162"/>
    </location>
</feature>
<dbReference type="EMBL" id="CP042301">
    <property type="protein sequence ID" value="QDZ01932.1"/>
    <property type="molecule type" value="Genomic_DNA"/>
</dbReference>
<feature type="transmembrane region" description="Helical" evidence="8">
    <location>
        <begin position="80"/>
        <end position="99"/>
    </location>
</feature>
<evidence type="ECO:0000313" key="11">
    <source>
        <dbReference type="Proteomes" id="UP000321389"/>
    </source>
</evidence>
<evidence type="ECO:0000256" key="2">
    <source>
        <dbReference type="ARBA" id="ARBA00022448"/>
    </source>
</evidence>
<keyword evidence="7 8" id="KW-0472">Membrane</keyword>
<accession>A0A5B8L2I1</accession>
<name>A0A5B8L2I1_9HYPH</name>
<keyword evidence="3" id="KW-1003">Cell membrane</keyword>
<gene>
    <name evidence="10" type="ORF">FQ775_16970</name>
</gene>
<feature type="transmembrane region" description="Helical" evidence="8">
    <location>
        <begin position="105"/>
        <end position="124"/>
    </location>
</feature>
<feature type="transmembrane region" description="Helical" evidence="8">
    <location>
        <begin position="373"/>
        <end position="392"/>
    </location>
</feature>
<keyword evidence="11" id="KW-1185">Reference proteome</keyword>
<dbReference type="PANTHER" id="PTHR23522:SF10">
    <property type="entry name" value="3-PHENYLPROPIONIC ACID TRANSPORTER-RELATED"/>
    <property type="match status" value="1"/>
</dbReference>
<feature type="transmembrane region" description="Helical" evidence="8">
    <location>
        <begin position="253"/>
        <end position="273"/>
    </location>
</feature>
<feature type="transmembrane region" description="Helical" evidence="8">
    <location>
        <begin position="168"/>
        <end position="187"/>
    </location>
</feature>
<dbReference type="GO" id="GO:0030395">
    <property type="term" value="F:lactose binding"/>
    <property type="evidence" value="ECO:0007669"/>
    <property type="project" value="TreeGrafter"/>
</dbReference>
<dbReference type="SUPFAM" id="SSF103473">
    <property type="entry name" value="MFS general substrate transporter"/>
    <property type="match status" value="1"/>
</dbReference>
<keyword evidence="5 8" id="KW-0812">Transmembrane</keyword>
<proteinExistence type="predicted"/>
<dbReference type="Proteomes" id="UP000321389">
    <property type="component" value="Chromosome"/>
</dbReference>
<dbReference type="PANTHER" id="PTHR23522">
    <property type="entry name" value="BLL5896 PROTEIN"/>
    <property type="match status" value="1"/>
</dbReference>
<evidence type="ECO:0000256" key="1">
    <source>
        <dbReference type="ARBA" id="ARBA00004429"/>
    </source>
</evidence>
<dbReference type="InterPro" id="IPR036259">
    <property type="entry name" value="MFS_trans_sf"/>
</dbReference>
<evidence type="ECO:0000259" key="9">
    <source>
        <dbReference type="Pfam" id="PF12832"/>
    </source>
</evidence>
<dbReference type="InterPro" id="IPR026032">
    <property type="entry name" value="HcaT-like"/>
</dbReference>
<dbReference type="NCBIfam" id="NF037955">
    <property type="entry name" value="mfs"/>
    <property type="match status" value="1"/>
</dbReference>
<dbReference type="InterPro" id="IPR024989">
    <property type="entry name" value="MFS_assoc_dom"/>
</dbReference>
<dbReference type="Pfam" id="PF12832">
    <property type="entry name" value="MFS_1_like"/>
    <property type="match status" value="1"/>
</dbReference>
<dbReference type="GO" id="GO:0005886">
    <property type="term" value="C:plasma membrane"/>
    <property type="evidence" value="ECO:0007669"/>
    <property type="project" value="UniProtKB-SubCell"/>
</dbReference>
<organism evidence="10 11">
    <name type="scientific">Nitratireductor mangrovi</name>
    <dbReference type="NCBI Taxonomy" id="2599600"/>
    <lineage>
        <taxon>Bacteria</taxon>
        <taxon>Pseudomonadati</taxon>
        <taxon>Pseudomonadota</taxon>
        <taxon>Alphaproteobacteria</taxon>
        <taxon>Hyphomicrobiales</taxon>
        <taxon>Phyllobacteriaceae</taxon>
        <taxon>Nitratireductor</taxon>
    </lineage>
</organism>
<feature type="transmembrane region" description="Helical" evidence="8">
    <location>
        <begin position="215"/>
        <end position="241"/>
    </location>
</feature>